<dbReference type="PANTHER" id="PTHR40460:SF1">
    <property type="entry name" value="CSBD-LIKE DOMAIN-CONTAINING PROTEIN"/>
    <property type="match status" value="1"/>
</dbReference>
<dbReference type="SUPFAM" id="SSF69047">
    <property type="entry name" value="Hypothetical protein YjbJ"/>
    <property type="match status" value="1"/>
</dbReference>
<organism evidence="4 5">
    <name type="scientific">Mucor circinelloides f. lusitanicus</name>
    <name type="common">Mucor racemosus var. lusitanicus</name>
    <dbReference type="NCBI Taxonomy" id="29924"/>
    <lineage>
        <taxon>Eukaryota</taxon>
        <taxon>Fungi</taxon>
        <taxon>Fungi incertae sedis</taxon>
        <taxon>Mucoromycota</taxon>
        <taxon>Mucoromycotina</taxon>
        <taxon>Mucoromycetes</taxon>
        <taxon>Mucorales</taxon>
        <taxon>Mucorineae</taxon>
        <taxon>Mucoraceae</taxon>
        <taxon>Mucor</taxon>
    </lineage>
</organism>
<evidence type="ECO:0000259" key="3">
    <source>
        <dbReference type="Pfam" id="PF05532"/>
    </source>
</evidence>
<accession>A0A8H4BMS1</accession>
<evidence type="ECO:0000256" key="2">
    <source>
        <dbReference type="SAM" id="MobiDB-lite"/>
    </source>
</evidence>
<feature type="domain" description="CsbD-like" evidence="3">
    <location>
        <begin position="7"/>
        <end position="54"/>
    </location>
</feature>
<dbReference type="Pfam" id="PF05532">
    <property type="entry name" value="CsbD"/>
    <property type="match status" value="1"/>
</dbReference>
<gene>
    <name evidence="4" type="ORF">FB192DRAFT_1359999</name>
</gene>
<sequence>MNSSPSKTEARKDQYVGNTKETIGSAVGNDHLQASGQAQNNNGLIQETTANAANLVTGVVNGATGTVQGVLGGLLGGNNNNNNNR</sequence>
<evidence type="ECO:0000313" key="4">
    <source>
        <dbReference type="EMBL" id="KAF1804891.1"/>
    </source>
</evidence>
<evidence type="ECO:0000256" key="1">
    <source>
        <dbReference type="ARBA" id="ARBA00009129"/>
    </source>
</evidence>
<proteinExistence type="inferred from homology"/>
<dbReference type="InterPro" id="IPR036629">
    <property type="entry name" value="YjbJ_sf"/>
</dbReference>
<evidence type="ECO:0000313" key="5">
    <source>
        <dbReference type="Proteomes" id="UP000469890"/>
    </source>
</evidence>
<protein>
    <recommendedName>
        <fullName evidence="3">CsbD-like domain-containing protein</fullName>
    </recommendedName>
</protein>
<dbReference type="EMBL" id="JAAECE010000002">
    <property type="protein sequence ID" value="KAF1804891.1"/>
    <property type="molecule type" value="Genomic_DNA"/>
</dbReference>
<reference evidence="4 5" key="1">
    <citation type="submission" date="2019-09" db="EMBL/GenBank/DDBJ databases">
        <authorList>
            <consortium name="DOE Joint Genome Institute"/>
            <person name="Mondo S.J."/>
            <person name="Navarro-Mendoza M.I."/>
            <person name="Perez-Arques C."/>
            <person name="Panchal S."/>
            <person name="Nicolas F.E."/>
            <person name="Ganguly P."/>
            <person name="Pangilinan J."/>
            <person name="Grigoriev I."/>
            <person name="Heitman J."/>
            <person name="Sanya K."/>
            <person name="Garre V."/>
        </authorList>
    </citation>
    <scope>NUCLEOTIDE SEQUENCE [LARGE SCALE GENOMIC DNA]</scope>
    <source>
        <strain evidence="4 5">MU402</strain>
    </source>
</reference>
<comment type="similarity">
    <text evidence="1">Belongs to the UPF0337 (CsbD) family.</text>
</comment>
<dbReference type="AlphaFoldDB" id="A0A8H4BMS1"/>
<comment type="caution">
    <text evidence="4">The sequence shown here is derived from an EMBL/GenBank/DDBJ whole genome shotgun (WGS) entry which is preliminary data.</text>
</comment>
<feature type="region of interest" description="Disordered" evidence="2">
    <location>
        <begin position="1"/>
        <end position="28"/>
    </location>
</feature>
<dbReference type="Proteomes" id="UP000469890">
    <property type="component" value="Unassembled WGS sequence"/>
</dbReference>
<name>A0A8H4BMS1_MUCCL</name>
<dbReference type="InterPro" id="IPR008462">
    <property type="entry name" value="CsbD"/>
</dbReference>
<dbReference type="PANTHER" id="PTHR40460">
    <property type="entry name" value="CHROMOSOME 1, WHOLE GENOME SHOTGUN SEQUENCE"/>
    <property type="match status" value="1"/>
</dbReference>